<reference evidence="2" key="1">
    <citation type="journal article" date="2014" name="Int. J. Syst. Evol. Microbiol.">
        <title>Complete genome sequence of Corynebacterium casei LMG S-19264T (=DSM 44701T), isolated from a smear-ripened cheese.</title>
        <authorList>
            <consortium name="US DOE Joint Genome Institute (JGI-PGF)"/>
            <person name="Walter F."/>
            <person name="Albersmeier A."/>
            <person name="Kalinowski J."/>
            <person name="Ruckert C."/>
        </authorList>
    </citation>
    <scope>NUCLEOTIDE SEQUENCE</scope>
    <source>
        <strain evidence="2">CGMCC 1.15725</strain>
    </source>
</reference>
<feature type="chain" id="PRO_5035295500" evidence="1">
    <location>
        <begin position="47"/>
        <end position="194"/>
    </location>
</feature>
<dbReference type="EMBL" id="BMJQ01000028">
    <property type="protein sequence ID" value="GGF48931.1"/>
    <property type="molecule type" value="Genomic_DNA"/>
</dbReference>
<keyword evidence="3" id="KW-1185">Reference proteome</keyword>
<keyword evidence="1" id="KW-0732">Signal</keyword>
<sequence length="194" mass="20708">MGVALAYGGARKLLGRKLLSKRRLIPALAAAAVALCAGLVSAPAKADSVPYDPALLVVGVGDYNVLHNIQNEAVFRGEYRFGTRIFYIRPIVGVETNTGGGVYAYGGFGVNLPITDHIVLFPSGAFGYWDRGSSKNLGAHEEFRTGAEIAWRFDDASRIGVSFHHISNAGITQRNPGVEEALVEYAIPLGGMFP</sequence>
<dbReference type="Proteomes" id="UP000646365">
    <property type="component" value="Unassembled WGS sequence"/>
</dbReference>
<dbReference type="AlphaFoldDB" id="A0A8J2Z0Z3"/>
<organism evidence="2 3">
    <name type="scientific">Aliidongia dinghuensis</name>
    <dbReference type="NCBI Taxonomy" id="1867774"/>
    <lineage>
        <taxon>Bacteria</taxon>
        <taxon>Pseudomonadati</taxon>
        <taxon>Pseudomonadota</taxon>
        <taxon>Alphaproteobacteria</taxon>
        <taxon>Rhodospirillales</taxon>
        <taxon>Dongiaceae</taxon>
        <taxon>Aliidongia</taxon>
    </lineage>
</organism>
<evidence type="ECO:0000313" key="2">
    <source>
        <dbReference type="EMBL" id="GGF48931.1"/>
    </source>
</evidence>
<keyword evidence="2" id="KW-0378">Hydrolase</keyword>
<feature type="signal peptide" evidence="1">
    <location>
        <begin position="1"/>
        <end position="46"/>
    </location>
</feature>
<evidence type="ECO:0000313" key="3">
    <source>
        <dbReference type="Proteomes" id="UP000646365"/>
    </source>
</evidence>
<gene>
    <name evidence="2" type="ORF">GCM10011611_64150</name>
</gene>
<protein>
    <submittedName>
        <fullName evidence="2">Acyloxyacyl hydrolase</fullName>
    </submittedName>
</protein>
<dbReference type="Gene3D" id="2.40.160.20">
    <property type="match status" value="1"/>
</dbReference>
<comment type="caution">
    <text evidence="2">The sequence shown here is derived from an EMBL/GenBank/DDBJ whole genome shotgun (WGS) entry which is preliminary data.</text>
</comment>
<dbReference type="InterPro" id="IPR018550">
    <property type="entry name" value="Lipid-A_deacylase-rel"/>
</dbReference>
<name>A0A8J2Z0Z3_9PROT</name>
<dbReference type="Pfam" id="PF09411">
    <property type="entry name" value="PagL"/>
    <property type="match status" value="1"/>
</dbReference>
<dbReference type="GO" id="GO:0016787">
    <property type="term" value="F:hydrolase activity"/>
    <property type="evidence" value="ECO:0007669"/>
    <property type="project" value="UniProtKB-KW"/>
</dbReference>
<accession>A0A8J2Z0Z3</accession>
<evidence type="ECO:0000256" key="1">
    <source>
        <dbReference type="SAM" id="SignalP"/>
    </source>
</evidence>
<proteinExistence type="predicted"/>
<reference evidence="2" key="2">
    <citation type="submission" date="2020-09" db="EMBL/GenBank/DDBJ databases">
        <authorList>
            <person name="Sun Q."/>
            <person name="Zhou Y."/>
        </authorList>
    </citation>
    <scope>NUCLEOTIDE SEQUENCE</scope>
    <source>
        <strain evidence="2">CGMCC 1.15725</strain>
    </source>
</reference>